<dbReference type="SMART" id="SM00249">
    <property type="entry name" value="PHD"/>
    <property type="match status" value="1"/>
</dbReference>
<dbReference type="SUPFAM" id="SSF57903">
    <property type="entry name" value="FYVE/PHD zinc finger"/>
    <property type="match status" value="1"/>
</dbReference>
<evidence type="ECO:0000256" key="3">
    <source>
        <dbReference type="ARBA" id="ARBA00022833"/>
    </source>
</evidence>
<name>A0AAV2YRY1_9STRA</name>
<dbReference type="PROSITE" id="PS01359">
    <property type="entry name" value="ZF_PHD_1"/>
    <property type="match status" value="1"/>
</dbReference>
<gene>
    <name evidence="7" type="ORF">N0F65_012322</name>
</gene>
<dbReference type="InterPro" id="IPR019787">
    <property type="entry name" value="Znf_PHD-finger"/>
</dbReference>
<evidence type="ECO:0000313" key="8">
    <source>
        <dbReference type="Proteomes" id="UP001146120"/>
    </source>
</evidence>
<feature type="region of interest" description="Disordered" evidence="5">
    <location>
        <begin position="280"/>
        <end position="317"/>
    </location>
</feature>
<evidence type="ECO:0000256" key="5">
    <source>
        <dbReference type="SAM" id="MobiDB-lite"/>
    </source>
</evidence>
<evidence type="ECO:0000256" key="4">
    <source>
        <dbReference type="PROSITE-ProRule" id="PRU00146"/>
    </source>
</evidence>
<reference evidence="7" key="1">
    <citation type="submission" date="2022-11" db="EMBL/GenBank/DDBJ databases">
        <authorList>
            <person name="Morgan W.R."/>
            <person name="Tartar A."/>
        </authorList>
    </citation>
    <scope>NUCLEOTIDE SEQUENCE</scope>
    <source>
        <strain evidence="7">ARSEF 373</strain>
    </source>
</reference>
<keyword evidence="8" id="KW-1185">Reference proteome</keyword>
<feature type="compositionally biased region" description="Low complexity" evidence="5">
    <location>
        <begin position="538"/>
        <end position="557"/>
    </location>
</feature>
<keyword evidence="1" id="KW-0479">Metal-binding</keyword>
<accession>A0AAV2YRY1</accession>
<evidence type="ECO:0000256" key="1">
    <source>
        <dbReference type="ARBA" id="ARBA00022723"/>
    </source>
</evidence>
<feature type="compositionally biased region" description="Basic and acidic residues" evidence="5">
    <location>
        <begin position="497"/>
        <end position="518"/>
    </location>
</feature>
<keyword evidence="3" id="KW-0862">Zinc</keyword>
<dbReference type="Gene3D" id="3.30.40.10">
    <property type="entry name" value="Zinc/RING finger domain, C3HC4 (zinc finger)"/>
    <property type="match status" value="1"/>
</dbReference>
<dbReference type="InterPro" id="IPR019786">
    <property type="entry name" value="Zinc_finger_PHD-type_CS"/>
</dbReference>
<dbReference type="InterPro" id="IPR011011">
    <property type="entry name" value="Znf_FYVE_PHD"/>
</dbReference>
<feature type="domain" description="PHD-type" evidence="6">
    <location>
        <begin position="578"/>
        <end position="637"/>
    </location>
</feature>
<feature type="compositionally biased region" description="Basic residues" evidence="5">
    <location>
        <begin position="478"/>
        <end position="488"/>
    </location>
</feature>
<keyword evidence="2 4" id="KW-0863">Zinc-finger</keyword>
<dbReference type="GO" id="GO:0008270">
    <property type="term" value="F:zinc ion binding"/>
    <property type="evidence" value="ECO:0007669"/>
    <property type="project" value="UniProtKB-KW"/>
</dbReference>
<evidence type="ECO:0000259" key="6">
    <source>
        <dbReference type="PROSITE" id="PS50016"/>
    </source>
</evidence>
<dbReference type="AlphaFoldDB" id="A0AAV2YRY1"/>
<dbReference type="InterPro" id="IPR013083">
    <property type="entry name" value="Znf_RING/FYVE/PHD"/>
</dbReference>
<feature type="compositionally biased region" description="Basic and acidic residues" evidence="5">
    <location>
        <begin position="447"/>
        <end position="468"/>
    </location>
</feature>
<dbReference type="PROSITE" id="PS50016">
    <property type="entry name" value="ZF_PHD_2"/>
    <property type="match status" value="1"/>
</dbReference>
<sequence length="637" mass="69722">MAESASAAVSAATATASTTPWRAAWHAQQAQAHAQALAHAQAIKAAAASASASQAIAAQYAAQQQTASGLPVLPPHAQAPVLAEPAPLPTTNALGRMMMMMTTTDVCGEVADAKQVRAVLQAQYERTGLLEQMSEMTLRIDTEMELLRRQCFAERNAQWGYDTPEMFEYVPAPTAVWDTWTQLYGTAMSAVAEAGAATVKGESGPDALVVDPHAVGVFVRDRPWPPKEFVVKQNQKPSRARANKRKVAAAAPVEITRPTHSKMCCVCQQQSATLWRKRPRAPVISAQPSTEPSTTTTSTTTTTTEAPEQPPPVAAPVEDDICNTCFLKSERVEIFERKRAEKLAKQRAAEQALELKIRREEEQRRMREEAIRKELREVEAALKRKDKKKAKKEKKEKKDKKKKKKRLKREDGDDHDDDDDSGDRSPSLSPMPSPPQYTDGFVYADGHTQRDVEKDEVIPEMVPVKEEPAPVPKASSSSKKKKKPASKRASKDATSTVKREPKEAPSASVKREPRESSSRKRSASSISADTTDGQVAVAPAATSASRTPRSRATTTTTARKRARTKKETAREKELRALGQYCPVCNQVYEEDDDSSFVCCDSCEMWVHGACDPELNPASIAALANSNESYICPLCGGR</sequence>
<dbReference type="InterPro" id="IPR001965">
    <property type="entry name" value="Znf_PHD"/>
</dbReference>
<evidence type="ECO:0000313" key="7">
    <source>
        <dbReference type="EMBL" id="DAZ96745.1"/>
    </source>
</evidence>
<feature type="region of interest" description="Disordered" evidence="5">
    <location>
        <begin position="380"/>
        <end position="568"/>
    </location>
</feature>
<evidence type="ECO:0000256" key="2">
    <source>
        <dbReference type="ARBA" id="ARBA00022771"/>
    </source>
</evidence>
<reference evidence="7" key="2">
    <citation type="journal article" date="2023" name="Microbiol Resour">
        <title>Decontamination and Annotation of the Draft Genome Sequence of the Oomycete Lagenidium giganteum ARSEF 373.</title>
        <authorList>
            <person name="Morgan W.R."/>
            <person name="Tartar A."/>
        </authorList>
    </citation>
    <scope>NUCLEOTIDE SEQUENCE</scope>
    <source>
        <strain evidence="7">ARSEF 373</strain>
    </source>
</reference>
<dbReference type="EMBL" id="DAKRPA010000157">
    <property type="protein sequence ID" value="DAZ96745.1"/>
    <property type="molecule type" value="Genomic_DNA"/>
</dbReference>
<organism evidence="7 8">
    <name type="scientific">Lagenidium giganteum</name>
    <dbReference type="NCBI Taxonomy" id="4803"/>
    <lineage>
        <taxon>Eukaryota</taxon>
        <taxon>Sar</taxon>
        <taxon>Stramenopiles</taxon>
        <taxon>Oomycota</taxon>
        <taxon>Peronosporomycetes</taxon>
        <taxon>Pythiales</taxon>
        <taxon>Pythiaceae</taxon>
    </lineage>
</organism>
<comment type="caution">
    <text evidence="7">The sequence shown here is derived from an EMBL/GenBank/DDBJ whole genome shotgun (WGS) entry which is preliminary data.</text>
</comment>
<protein>
    <recommendedName>
        <fullName evidence="6">PHD-type domain-containing protein</fullName>
    </recommendedName>
</protein>
<proteinExistence type="predicted"/>
<dbReference type="Proteomes" id="UP001146120">
    <property type="component" value="Unassembled WGS sequence"/>
</dbReference>
<feature type="compositionally biased region" description="Basic residues" evidence="5">
    <location>
        <begin position="384"/>
        <end position="407"/>
    </location>
</feature>
<feature type="compositionally biased region" description="Low complexity" evidence="5">
    <location>
        <begin position="285"/>
        <end position="307"/>
    </location>
</feature>
<dbReference type="Pfam" id="PF00628">
    <property type="entry name" value="PHD"/>
    <property type="match status" value="1"/>
</dbReference>